<dbReference type="EMBL" id="CAJOBB010000596">
    <property type="protein sequence ID" value="CAF3713035.1"/>
    <property type="molecule type" value="Genomic_DNA"/>
</dbReference>
<protein>
    <recommendedName>
        <fullName evidence="8">Nuclear condensin complex subunit 3 C-terminal domain-containing protein</fullName>
    </recommendedName>
</protein>
<evidence type="ECO:0000313" key="10">
    <source>
        <dbReference type="EMBL" id="CAF3713035.1"/>
    </source>
</evidence>
<keyword evidence="5" id="KW-0226">DNA condensation</keyword>
<dbReference type="InterPro" id="IPR025977">
    <property type="entry name" value="Cnd3_C"/>
</dbReference>
<evidence type="ECO:0000313" key="11">
    <source>
        <dbReference type="Proteomes" id="UP000663860"/>
    </source>
</evidence>
<name>A0A814VPI2_9BILA</name>
<comment type="caution">
    <text evidence="9">The sequence shown here is derived from an EMBL/GenBank/DDBJ whole genome shotgun (WGS) entry which is preliminary data.</text>
</comment>
<evidence type="ECO:0000256" key="3">
    <source>
        <dbReference type="ARBA" id="ARBA00022618"/>
    </source>
</evidence>
<keyword evidence="6" id="KW-0131">Cell cycle</keyword>
<dbReference type="Pfam" id="PF12719">
    <property type="entry name" value="Cnd3"/>
    <property type="match status" value="1"/>
</dbReference>
<gene>
    <name evidence="9" type="ORF">IZO911_LOCUS28074</name>
    <name evidence="10" type="ORF">KXQ929_LOCUS11873</name>
</gene>
<dbReference type="GO" id="GO:0051301">
    <property type="term" value="P:cell division"/>
    <property type="evidence" value="ECO:0007669"/>
    <property type="project" value="UniProtKB-KW"/>
</dbReference>
<dbReference type="PANTHER" id="PTHR14418:SF5">
    <property type="entry name" value="CONDENSIN COMPLEX SUBUNIT 3"/>
    <property type="match status" value="1"/>
</dbReference>
<evidence type="ECO:0000259" key="8">
    <source>
        <dbReference type="Pfam" id="PF12719"/>
    </source>
</evidence>
<evidence type="ECO:0000256" key="2">
    <source>
        <dbReference type="ARBA" id="ARBA00022454"/>
    </source>
</evidence>
<feature type="region of interest" description="Disordered" evidence="7">
    <location>
        <begin position="815"/>
        <end position="834"/>
    </location>
</feature>
<dbReference type="GO" id="GO:0007076">
    <property type="term" value="P:mitotic chromosome condensation"/>
    <property type="evidence" value="ECO:0007669"/>
    <property type="project" value="InterPro"/>
</dbReference>
<evidence type="ECO:0000256" key="1">
    <source>
        <dbReference type="ARBA" id="ARBA00004286"/>
    </source>
</evidence>
<keyword evidence="2" id="KW-0158">Chromosome</keyword>
<dbReference type="Proteomes" id="UP000663860">
    <property type="component" value="Unassembled WGS sequence"/>
</dbReference>
<dbReference type="GO" id="GO:0005737">
    <property type="term" value="C:cytoplasm"/>
    <property type="evidence" value="ECO:0007669"/>
    <property type="project" value="TreeGrafter"/>
</dbReference>
<evidence type="ECO:0000256" key="6">
    <source>
        <dbReference type="ARBA" id="ARBA00023306"/>
    </source>
</evidence>
<evidence type="ECO:0000313" key="9">
    <source>
        <dbReference type="EMBL" id="CAF1191586.1"/>
    </source>
</evidence>
<dbReference type="GO" id="GO:0000796">
    <property type="term" value="C:condensin complex"/>
    <property type="evidence" value="ECO:0007669"/>
    <property type="project" value="InterPro"/>
</dbReference>
<dbReference type="InterPro" id="IPR027165">
    <property type="entry name" value="CND3"/>
</dbReference>
<evidence type="ECO:0000256" key="4">
    <source>
        <dbReference type="ARBA" id="ARBA00022776"/>
    </source>
</evidence>
<proteinExistence type="predicted"/>
<evidence type="ECO:0000256" key="7">
    <source>
        <dbReference type="SAM" id="MobiDB-lite"/>
    </source>
</evidence>
<comment type="subcellular location">
    <subcellularLocation>
        <location evidence="1">Chromosome</location>
    </subcellularLocation>
</comment>
<dbReference type="PANTHER" id="PTHR14418">
    <property type="entry name" value="CONDENSIN COMPLEX SUBUNIT 3-RELATED"/>
    <property type="match status" value="1"/>
</dbReference>
<dbReference type="Proteomes" id="UP000663868">
    <property type="component" value="Unassembled WGS sequence"/>
</dbReference>
<dbReference type="GO" id="GO:0000793">
    <property type="term" value="C:condensed chromosome"/>
    <property type="evidence" value="ECO:0007669"/>
    <property type="project" value="TreeGrafter"/>
</dbReference>
<reference evidence="9" key="1">
    <citation type="submission" date="2021-02" db="EMBL/GenBank/DDBJ databases">
        <authorList>
            <person name="Nowell W R."/>
        </authorList>
    </citation>
    <scope>NUCLEOTIDE SEQUENCE</scope>
</reference>
<accession>A0A814VPI2</accession>
<sequence length="896" mass="104573">MDIIEEMQDIEDEQISPIIQIFERLTFERGHEVQDQVTAIIELFSLSDVTLDMLDTLIDCIKIIFVNQHTNKNIRILDFIITLTHVTHINYTSNKNLALVFDTLIDIFSQAMIAFDSQIRCTTFRLLNKLQTFIDLSRSPYIPDQFGQYLLELLRNETTFLVLDEIIPLAAKFQHKNHRFIDAFLDRINSPKWTAYLDRRRQIILLLEYSSSSLQFLLSTIENDNDLSQLAFESLLADERGFTLDTIGRQGRLTIFKIASTSHDLSRLIFTRWISQSGHELVHLLQLCEISTLNENKKNNDRFIIETCLRYFLKDNHIRRIVLNNTKIAIGGNKGGILSSNISNYIEHLFIWRILCELINEEDDDTNIHPDFHEFISYLYRIIKSSVNEKLSVTKEFIIFQYVSILSTFDMLDIYRRKCVEAMSRCILVHYGQYEPIIKQAHQLIHHIYPSNDTINERYQLIIYTLNDIIQRCQNVQLEKLIFIQCMTIARVFIEQEKQFDLNYANFKQLIDSLIKSGLSHNEFDSQTQTLSTLGSLMCHSQQAAMEYIKQIFHIINKVENISLKCQSLSIFIDILLVHGINILTTTINLDNLTPSQFLTEYFLNLFHEQNMEIKTIIVFGLMKLFLSSRLEPTIILLRIILDYRFTNDHRSINQHERNQITSFFYFFSHLSNSNVLLIEELTFDLITHCLPFISNNSTIAYKSILTESMSYFCIELLSLLTLPTEEYSHYNLAKNLLESIHNSTNNSSICIIKSYLNTIKHLQFQYMNKQQLNIILQLIIQLRQYPNLPMIITNSIKSIHDQIQSSLKLIGKLTNGNNDDDKRSRSPSQSSPISVKRLALSFDPPITSSPAILHDRTNQMTNNNMNQSTQKGIKRKLTTHQYTTLDFENDPDNYF</sequence>
<dbReference type="AlphaFoldDB" id="A0A814VPI2"/>
<keyword evidence="3" id="KW-0132">Cell division</keyword>
<keyword evidence="4" id="KW-0498">Mitosis</keyword>
<organism evidence="9 11">
    <name type="scientific">Adineta steineri</name>
    <dbReference type="NCBI Taxonomy" id="433720"/>
    <lineage>
        <taxon>Eukaryota</taxon>
        <taxon>Metazoa</taxon>
        <taxon>Spiralia</taxon>
        <taxon>Gnathifera</taxon>
        <taxon>Rotifera</taxon>
        <taxon>Eurotatoria</taxon>
        <taxon>Bdelloidea</taxon>
        <taxon>Adinetida</taxon>
        <taxon>Adinetidae</taxon>
        <taxon>Adineta</taxon>
    </lineage>
</organism>
<feature type="domain" description="Nuclear condensin complex subunit 3 C-terminal" evidence="8">
    <location>
        <begin position="485"/>
        <end position="758"/>
    </location>
</feature>
<evidence type="ECO:0000256" key="5">
    <source>
        <dbReference type="ARBA" id="ARBA00023067"/>
    </source>
</evidence>
<dbReference type="EMBL" id="CAJNOE010000393">
    <property type="protein sequence ID" value="CAF1191586.1"/>
    <property type="molecule type" value="Genomic_DNA"/>
</dbReference>